<keyword evidence="4 6" id="KW-0067">ATP-binding</keyword>
<dbReference type="RefSeq" id="WP_116559994.1">
    <property type="nucleotide sequence ID" value="NZ_QDKM01000018.1"/>
</dbReference>
<evidence type="ECO:0000259" key="5">
    <source>
        <dbReference type="PROSITE" id="PS50893"/>
    </source>
</evidence>
<dbReference type="Proteomes" id="UP000245911">
    <property type="component" value="Unassembled WGS sequence"/>
</dbReference>
<dbReference type="InterPro" id="IPR003439">
    <property type="entry name" value="ABC_transporter-like_ATP-bd"/>
</dbReference>
<dbReference type="EMBL" id="QDKM01000018">
    <property type="protein sequence ID" value="PVH27274.1"/>
    <property type="molecule type" value="Genomic_DNA"/>
</dbReference>
<dbReference type="GO" id="GO:0005524">
    <property type="term" value="F:ATP binding"/>
    <property type="evidence" value="ECO:0007669"/>
    <property type="project" value="UniProtKB-KW"/>
</dbReference>
<dbReference type="PANTHER" id="PTHR46743:SF2">
    <property type="entry name" value="TEICHOIC ACIDS EXPORT ATP-BINDING PROTEIN TAGH"/>
    <property type="match status" value="1"/>
</dbReference>
<dbReference type="PROSITE" id="PS50893">
    <property type="entry name" value="ABC_TRANSPORTER_2"/>
    <property type="match status" value="1"/>
</dbReference>
<comment type="caution">
    <text evidence="6">The sequence shown here is derived from an EMBL/GenBank/DDBJ whole genome shotgun (WGS) entry which is preliminary data.</text>
</comment>
<accession>A0A2T8HP96</accession>
<dbReference type="InterPro" id="IPR003593">
    <property type="entry name" value="AAA+_ATPase"/>
</dbReference>
<dbReference type="Pfam" id="PF00005">
    <property type="entry name" value="ABC_tran"/>
    <property type="match status" value="1"/>
</dbReference>
<dbReference type="InterPro" id="IPR015860">
    <property type="entry name" value="ABC_transpr_TagH-like"/>
</dbReference>
<keyword evidence="7" id="KW-1185">Reference proteome</keyword>
<dbReference type="AlphaFoldDB" id="A0A2T8HP96"/>
<evidence type="ECO:0000256" key="1">
    <source>
        <dbReference type="ARBA" id="ARBA00005417"/>
    </source>
</evidence>
<reference evidence="6 7" key="1">
    <citation type="submission" date="2018-04" db="EMBL/GenBank/DDBJ databases">
        <title>Pararhodobacter oceanense sp. nov., isolated from marine intertidal sediment.</title>
        <authorList>
            <person name="Wang X.-L."/>
            <person name="Du Z.-J."/>
        </authorList>
    </citation>
    <scope>NUCLEOTIDE SEQUENCE [LARGE SCALE GENOMIC DNA]</scope>
    <source>
        <strain evidence="6 7">AM505</strain>
    </source>
</reference>
<dbReference type="GO" id="GO:0140359">
    <property type="term" value="F:ABC-type transporter activity"/>
    <property type="evidence" value="ECO:0007669"/>
    <property type="project" value="InterPro"/>
</dbReference>
<dbReference type="PANTHER" id="PTHR46743">
    <property type="entry name" value="TEICHOIC ACIDS EXPORT ATP-BINDING PROTEIN TAGH"/>
    <property type="match status" value="1"/>
</dbReference>
<dbReference type="OrthoDB" id="9778870at2"/>
<dbReference type="CDD" id="cd03220">
    <property type="entry name" value="ABC_KpsT_Wzt"/>
    <property type="match status" value="1"/>
</dbReference>
<dbReference type="InterPro" id="IPR027417">
    <property type="entry name" value="P-loop_NTPase"/>
</dbReference>
<protein>
    <submittedName>
        <fullName evidence="6">ABC transporter ATP-binding protein</fullName>
    </submittedName>
</protein>
<comment type="similarity">
    <text evidence="1">Belongs to the ABC transporter superfamily.</text>
</comment>
<dbReference type="InterPro" id="IPR050683">
    <property type="entry name" value="Bact_Polysacc_Export_ATP-bd"/>
</dbReference>
<evidence type="ECO:0000256" key="3">
    <source>
        <dbReference type="ARBA" id="ARBA00022741"/>
    </source>
</evidence>
<feature type="domain" description="ABC transporter" evidence="5">
    <location>
        <begin position="2"/>
        <end position="217"/>
    </location>
</feature>
<evidence type="ECO:0000313" key="6">
    <source>
        <dbReference type="EMBL" id="PVH27274.1"/>
    </source>
</evidence>
<dbReference type="GO" id="GO:0016020">
    <property type="term" value="C:membrane"/>
    <property type="evidence" value="ECO:0007669"/>
    <property type="project" value="InterPro"/>
</dbReference>
<sequence>MIRFHDLSKSYPSYGGRHHVLDRSNAVFEAGVNYALMGHNGAGKSTVMRMVSGADLPTSGWVERQGMVSWPLGFSGGFNSTMTGRENVLFVARTYGQNTAEVLEAAADFAEIGKSMEMPVSTYSTGMKQRLAFGLSLAISFDTYLIDEVTSVGDARFKRKCDEALLGRLATSRVIMISHSETTIRKYCQAGMLLWDRNLYEYDDIEELIKDYKTVCR</sequence>
<evidence type="ECO:0000256" key="2">
    <source>
        <dbReference type="ARBA" id="ARBA00022448"/>
    </source>
</evidence>
<gene>
    <name evidence="6" type="ORF">DDE20_18470</name>
</gene>
<evidence type="ECO:0000313" key="7">
    <source>
        <dbReference type="Proteomes" id="UP000245911"/>
    </source>
</evidence>
<keyword evidence="2" id="KW-0813">Transport</keyword>
<dbReference type="SMART" id="SM00382">
    <property type="entry name" value="AAA"/>
    <property type="match status" value="1"/>
</dbReference>
<dbReference type="SUPFAM" id="SSF52540">
    <property type="entry name" value="P-loop containing nucleoside triphosphate hydrolases"/>
    <property type="match status" value="1"/>
</dbReference>
<organism evidence="6 7">
    <name type="scientific">Pararhodobacter oceanensis</name>
    <dbReference type="NCBI Taxonomy" id="2172121"/>
    <lineage>
        <taxon>Bacteria</taxon>
        <taxon>Pseudomonadati</taxon>
        <taxon>Pseudomonadota</taxon>
        <taxon>Alphaproteobacteria</taxon>
        <taxon>Rhodobacterales</taxon>
        <taxon>Paracoccaceae</taxon>
        <taxon>Pararhodobacter</taxon>
    </lineage>
</organism>
<dbReference type="GO" id="GO:0016887">
    <property type="term" value="F:ATP hydrolysis activity"/>
    <property type="evidence" value="ECO:0007669"/>
    <property type="project" value="InterPro"/>
</dbReference>
<evidence type="ECO:0000256" key="4">
    <source>
        <dbReference type="ARBA" id="ARBA00022840"/>
    </source>
</evidence>
<name>A0A2T8HP96_9RHOB</name>
<proteinExistence type="inferred from homology"/>
<dbReference type="Gene3D" id="3.40.50.300">
    <property type="entry name" value="P-loop containing nucleotide triphosphate hydrolases"/>
    <property type="match status" value="1"/>
</dbReference>
<keyword evidence="3" id="KW-0547">Nucleotide-binding</keyword>